<sequence>MTLIGENMFIYFSDSMQVSCDRGKGLLVLTCLKRLRADEFKEGMVRALWYAEKYNIKRWLFDIKLIGALNEEEEAWLQNCLYPKMMSSLGADNYIAFLLSESCYKQLLFEAGETGLKTYNSFIILSMFDTTAKALEWLAMDSVATANI</sequence>
<evidence type="ECO:0000313" key="1">
    <source>
        <dbReference type="EMBL" id="MBC5991385.1"/>
    </source>
</evidence>
<dbReference type="EMBL" id="JACRVF010000001">
    <property type="protein sequence ID" value="MBC5991385.1"/>
    <property type="molecule type" value="Genomic_DNA"/>
</dbReference>
<accession>A0A923N6H3</accession>
<keyword evidence="2" id="KW-1185">Reference proteome</keyword>
<dbReference type="Proteomes" id="UP000603640">
    <property type="component" value="Unassembled WGS sequence"/>
</dbReference>
<evidence type="ECO:0008006" key="3">
    <source>
        <dbReference type="Google" id="ProtNLM"/>
    </source>
</evidence>
<dbReference type="RefSeq" id="WP_187065391.1">
    <property type="nucleotide sequence ID" value="NZ_JACRVF010000001.1"/>
</dbReference>
<organism evidence="1 2">
    <name type="scientific">Pontibacter cellulosilyticus</name>
    <dbReference type="NCBI Taxonomy" id="1720253"/>
    <lineage>
        <taxon>Bacteria</taxon>
        <taxon>Pseudomonadati</taxon>
        <taxon>Bacteroidota</taxon>
        <taxon>Cytophagia</taxon>
        <taxon>Cytophagales</taxon>
        <taxon>Hymenobacteraceae</taxon>
        <taxon>Pontibacter</taxon>
    </lineage>
</organism>
<proteinExistence type="predicted"/>
<dbReference type="AlphaFoldDB" id="A0A923N6H3"/>
<gene>
    <name evidence="1" type="ORF">H8S84_00890</name>
</gene>
<protein>
    <recommendedName>
        <fullName evidence="3">STAS/SEC14 domain-containing protein</fullName>
    </recommendedName>
</protein>
<reference evidence="1" key="1">
    <citation type="submission" date="2020-08" db="EMBL/GenBank/DDBJ databases">
        <title>Pontibacter sp. SD6 16S ribosomal RNA gene Genome sequencing and assembly.</title>
        <authorList>
            <person name="Kang M."/>
        </authorList>
    </citation>
    <scope>NUCLEOTIDE SEQUENCE</scope>
    <source>
        <strain evidence="1">SD6</strain>
    </source>
</reference>
<comment type="caution">
    <text evidence="1">The sequence shown here is derived from an EMBL/GenBank/DDBJ whole genome shotgun (WGS) entry which is preliminary data.</text>
</comment>
<name>A0A923N6H3_9BACT</name>
<evidence type="ECO:0000313" key="2">
    <source>
        <dbReference type="Proteomes" id="UP000603640"/>
    </source>
</evidence>